<dbReference type="AlphaFoldDB" id="A0AAV4NZS2"/>
<evidence type="ECO:0000313" key="2">
    <source>
        <dbReference type="Proteomes" id="UP001054945"/>
    </source>
</evidence>
<protein>
    <submittedName>
        <fullName evidence="1">Uncharacterized protein</fullName>
    </submittedName>
</protein>
<dbReference type="Proteomes" id="UP001054945">
    <property type="component" value="Unassembled WGS sequence"/>
</dbReference>
<comment type="caution">
    <text evidence="1">The sequence shown here is derived from an EMBL/GenBank/DDBJ whole genome shotgun (WGS) entry which is preliminary data.</text>
</comment>
<keyword evidence="2" id="KW-1185">Reference proteome</keyword>
<accession>A0AAV4NZS2</accession>
<reference evidence="1 2" key="1">
    <citation type="submission" date="2021-06" db="EMBL/GenBank/DDBJ databases">
        <title>Caerostris extrusa draft genome.</title>
        <authorList>
            <person name="Kono N."/>
            <person name="Arakawa K."/>
        </authorList>
    </citation>
    <scope>NUCLEOTIDE SEQUENCE [LARGE SCALE GENOMIC DNA]</scope>
</reference>
<proteinExistence type="predicted"/>
<dbReference type="EMBL" id="BPLR01021491">
    <property type="protein sequence ID" value="GIX90294.1"/>
    <property type="molecule type" value="Genomic_DNA"/>
</dbReference>
<sequence length="93" mass="11063">MELFLDTYFLHVYLFFPLATDQMVNRIPSDEKEAEGNEIRQKPKQKKFSSLPFVYIFCCRGTESDQIRRTTEMKETTKQSNKELKKHIFVVPP</sequence>
<organism evidence="1 2">
    <name type="scientific">Caerostris extrusa</name>
    <name type="common">Bark spider</name>
    <name type="synonym">Caerostris bankana</name>
    <dbReference type="NCBI Taxonomy" id="172846"/>
    <lineage>
        <taxon>Eukaryota</taxon>
        <taxon>Metazoa</taxon>
        <taxon>Ecdysozoa</taxon>
        <taxon>Arthropoda</taxon>
        <taxon>Chelicerata</taxon>
        <taxon>Arachnida</taxon>
        <taxon>Araneae</taxon>
        <taxon>Araneomorphae</taxon>
        <taxon>Entelegynae</taxon>
        <taxon>Araneoidea</taxon>
        <taxon>Araneidae</taxon>
        <taxon>Caerostris</taxon>
    </lineage>
</organism>
<evidence type="ECO:0000313" key="1">
    <source>
        <dbReference type="EMBL" id="GIX90294.1"/>
    </source>
</evidence>
<name>A0AAV4NZS2_CAEEX</name>
<gene>
    <name evidence="1" type="ORF">CEXT_494851</name>
</gene>